<proteinExistence type="predicted"/>
<dbReference type="Proteomes" id="UP000323502">
    <property type="component" value="Unassembled WGS sequence"/>
</dbReference>
<evidence type="ECO:0000313" key="2">
    <source>
        <dbReference type="EMBL" id="SDF22996.1"/>
    </source>
</evidence>
<dbReference type="Proteomes" id="UP000436801">
    <property type="component" value="Unassembled WGS sequence"/>
</dbReference>
<dbReference type="RefSeq" id="WP_149681905.1">
    <property type="nucleotide sequence ID" value="NZ_FNBI01000002.1"/>
</dbReference>
<protein>
    <recommendedName>
        <fullName evidence="5">Class I SAM-dependent methyltransferase</fullName>
    </recommendedName>
</protein>
<dbReference type="Gene3D" id="3.40.50.150">
    <property type="entry name" value="Vaccinia Virus protein VP39"/>
    <property type="match status" value="1"/>
</dbReference>
<accession>A0A1G7JDL9</accession>
<keyword evidence="3" id="KW-1185">Reference proteome</keyword>
<evidence type="ECO:0000313" key="4">
    <source>
        <dbReference type="Proteomes" id="UP000436801"/>
    </source>
</evidence>
<dbReference type="AlphaFoldDB" id="A0A1G7JDL9"/>
<dbReference type="EMBL" id="WSUT01000005">
    <property type="protein sequence ID" value="MWC43921.1"/>
    <property type="molecule type" value="Genomic_DNA"/>
</dbReference>
<dbReference type="EMBL" id="FNBI01000002">
    <property type="protein sequence ID" value="SDF22996.1"/>
    <property type="molecule type" value="Genomic_DNA"/>
</dbReference>
<dbReference type="CDD" id="cd02440">
    <property type="entry name" value="AdoMet_MTases"/>
    <property type="match status" value="1"/>
</dbReference>
<organism evidence="2 3">
    <name type="scientific">Sphingomonas carotinifaciens</name>
    <dbReference type="NCBI Taxonomy" id="1166323"/>
    <lineage>
        <taxon>Bacteria</taxon>
        <taxon>Pseudomonadati</taxon>
        <taxon>Pseudomonadota</taxon>
        <taxon>Alphaproteobacteria</taxon>
        <taxon>Sphingomonadales</taxon>
        <taxon>Sphingomonadaceae</taxon>
        <taxon>Sphingomonas</taxon>
    </lineage>
</organism>
<dbReference type="OrthoDB" id="9780095at2"/>
<gene>
    <name evidence="1" type="ORF">GQR91_09690</name>
    <name evidence="2" type="ORF">SAMN05216557_102596</name>
</gene>
<sequence>MLDALIARLANRSPRELLRLSVKTLCHHLRAQRPAARAARRADRAFDRAWGTDTSGMVAVHDLALRAERRRSAVHYAPSTQAMLRDPVTTLGIDPRDYHFIDYGAGKGRMVMLAQQLGFVHATGVELSPHLCEIARRNLATLRERSPALPPAAIFEGDACEYLPAGPRLCVYLYNPFDATVLAGVRARLDQALAAGTERIVVIYTNPEQAQIFHDAPGWRAAPVLPDTACFIAGAA</sequence>
<reference evidence="2 3" key="1">
    <citation type="submission" date="2016-10" db="EMBL/GenBank/DDBJ databases">
        <authorList>
            <person name="Varghese N."/>
            <person name="Submissions S."/>
        </authorList>
    </citation>
    <scope>NUCLEOTIDE SEQUENCE [LARGE SCALE GENOMIC DNA]</scope>
    <source>
        <strain evidence="2 3">S7-754</strain>
    </source>
</reference>
<reference evidence="1 4" key="2">
    <citation type="submission" date="2019-12" db="EMBL/GenBank/DDBJ databases">
        <authorList>
            <person name="Zheng J."/>
        </authorList>
    </citation>
    <scope>NUCLEOTIDE SEQUENCE [LARGE SCALE GENOMIC DNA]</scope>
    <source>
        <strain evidence="1 4">DSM 27347</strain>
    </source>
</reference>
<dbReference type="InterPro" id="IPR029063">
    <property type="entry name" value="SAM-dependent_MTases_sf"/>
</dbReference>
<evidence type="ECO:0000313" key="3">
    <source>
        <dbReference type="Proteomes" id="UP000323502"/>
    </source>
</evidence>
<evidence type="ECO:0008006" key="5">
    <source>
        <dbReference type="Google" id="ProtNLM"/>
    </source>
</evidence>
<dbReference type="SUPFAM" id="SSF53335">
    <property type="entry name" value="S-adenosyl-L-methionine-dependent methyltransferases"/>
    <property type="match status" value="1"/>
</dbReference>
<evidence type="ECO:0000313" key="1">
    <source>
        <dbReference type="EMBL" id="MWC43921.1"/>
    </source>
</evidence>
<name>A0A1G7JDL9_9SPHN</name>